<dbReference type="InterPro" id="IPR050340">
    <property type="entry name" value="Cytosolic_Fe-S_CAF"/>
</dbReference>
<dbReference type="InterPro" id="IPR003149">
    <property type="entry name" value="Fe_hydrogenase_ssu"/>
</dbReference>
<dbReference type="PANTHER" id="PTHR11615">
    <property type="entry name" value="NITRATE, FORMATE, IRON DEHYDROGENASE"/>
    <property type="match status" value="1"/>
</dbReference>
<dbReference type="SUPFAM" id="SSF53920">
    <property type="entry name" value="Fe-only hydrogenase"/>
    <property type="match status" value="1"/>
</dbReference>
<dbReference type="SMART" id="SM00902">
    <property type="entry name" value="Fe_hyd_SSU"/>
    <property type="match status" value="1"/>
</dbReference>
<dbReference type="Gene3D" id="3.40.950.10">
    <property type="entry name" value="Fe-only Hydrogenase (Larger Subunit), Chain L, domain 3"/>
    <property type="match status" value="1"/>
</dbReference>
<dbReference type="EMBL" id="VSSQ01014526">
    <property type="protein sequence ID" value="MPM53841.1"/>
    <property type="molecule type" value="Genomic_DNA"/>
</dbReference>
<protein>
    <submittedName>
        <fullName evidence="2">NADP-reducing hydrogenase subunit HndD</fullName>
        <ecNumber evidence="2">1.12.1.3</ecNumber>
    </submittedName>
</protein>
<dbReference type="Pfam" id="PF02906">
    <property type="entry name" value="Fe_hyd_lg_C"/>
    <property type="match status" value="1"/>
</dbReference>
<dbReference type="Gene3D" id="3.40.50.1780">
    <property type="match status" value="1"/>
</dbReference>
<comment type="caution">
    <text evidence="2">The sequence shown here is derived from an EMBL/GenBank/DDBJ whole genome shotgun (WGS) entry which is preliminary data.</text>
</comment>
<evidence type="ECO:0000259" key="1">
    <source>
        <dbReference type="SMART" id="SM00902"/>
    </source>
</evidence>
<accession>A0A645ANG8</accession>
<dbReference type="InterPro" id="IPR004108">
    <property type="entry name" value="Fe_hydrogenase_lsu_C"/>
</dbReference>
<proteinExistence type="predicted"/>
<dbReference type="Pfam" id="PF02256">
    <property type="entry name" value="Fe_hyd_SSU"/>
    <property type="match status" value="1"/>
</dbReference>
<reference evidence="2" key="1">
    <citation type="submission" date="2019-08" db="EMBL/GenBank/DDBJ databases">
        <authorList>
            <person name="Kucharzyk K."/>
            <person name="Murdoch R.W."/>
            <person name="Higgins S."/>
            <person name="Loffler F."/>
        </authorList>
    </citation>
    <scope>NUCLEOTIDE SEQUENCE</scope>
</reference>
<gene>
    <name evidence="2" type="primary">hndD_29</name>
    <name evidence="2" type="ORF">SDC9_100611</name>
</gene>
<dbReference type="InterPro" id="IPR009016">
    <property type="entry name" value="Fe_hydrogenase"/>
</dbReference>
<name>A0A645ANG8_9ZZZZ</name>
<evidence type="ECO:0000313" key="2">
    <source>
        <dbReference type="EMBL" id="MPM53841.1"/>
    </source>
</evidence>
<keyword evidence="2" id="KW-0560">Oxidoreductase</keyword>
<organism evidence="2">
    <name type="scientific">bioreactor metagenome</name>
    <dbReference type="NCBI Taxonomy" id="1076179"/>
    <lineage>
        <taxon>unclassified sequences</taxon>
        <taxon>metagenomes</taxon>
        <taxon>ecological metagenomes</taxon>
    </lineage>
</organism>
<dbReference type="EC" id="1.12.1.3" evidence="2"/>
<dbReference type="GO" id="GO:0050583">
    <property type="term" value="F:hydrogen dehydrogenase (NADP+) activity"/>
    <property type="evidence" value="ECO:0007669"/>
    <property type="project" value="UniProtKB-EC"/>
</dbReference>
<dbReference type="AlphaFoldDB" id="A0A645ANG8"/>
<sequence length="354" mass="39472">MAPAVRVAIGEAFGFEPGTNVENKIAAGLRKLGVEYVFDTTWAADLTIMEEAAELQERLEKHLAGDKDVKLPILTSCCPAWVKFIEQNYGDMLDVPSSAKSPMQMFATVAKDLWGREHGLERDQITSVAIMPCIAKKYEASRPEFSRGLNYDVDYVITTAELVKIFKDSGIDLSTIEDEPIDQVLGEYTGAGVIFGRTGGVIEAATRTAVEKMTGKRVDNIEFEQLRGWDSFRACELEVGDLKLRIGITYGLKEAGKMLDKIKEGEEFFHAIEIMACTYGCVGGGGQPKARKRNEVLQQRAEGLNSIDRSLPIRRSYENPAVLAIYDKYLDHPLSHKAHELLHTKYFVKVKKNK</sequence>
<feature type="domain" description="Iron hydrogenase small subunit" evidence="1">
    <location>
        <begin position="291"/>
        <end position="350"/>
    </location>
</feature>